<dbReference type="InterPro" id="IPR013216">
    <property type="entry name" value="Methyltransf_11"/>
</dbReference>
<dbReference type="Gene3D" id="3.40.50.150">
    <property type="entry name" value="Vaccinia Virus protein VP39"/>
    <property type="match status" value="1"/>
</dbReference>
<dbReference type="STRING" id="360412.LARV_00180"/>
<dbReference type="InterPro" id="IPR029063">
    <property type="entry name" value="SAM-dependent_MTases_sf"/>
</dbReference>
<evidence type="ECO:0000259" key="1">
    <source>
        <dbReference type="Pfam" id="PF08241"/>
    </source>
</evidence>
<keyword evidence="2" id="KW-0489">Methyltransferase</keyword>
<keyword evidence="2" id="KW-0808">Transferase</keyword>
<name>A0A0S7BB69_9CHLR</name>
<dbReference type="AlphaFoldDB" id="A0A0S7BB69"/>
<dbReference type="CDD" id="cd02440">
    <property type="entry name" value="AdoMet_MTases"/>
    <property type="match status" value="1"/>
</dbReference>
<feature type="domain" description="Methyltransferase type 11" evidence="1">
    <location>
        <begin position="32"/>
        <end position="119"/>
    </location>
</feature>
<dbReference type="EMBL" id="DF967972">
    <property type="protein sequence ID" value="GAP12445.1"/>
    <property type="molecule type" value="Genomic_DNA"/>
</dbReference>
<reference evidence="2" key="1">
    <citation type="submission" date="2015-07" db="EMBL/GenBank/DDBJ databases">
        <title>Draft Genome Sequences of Anaerolinea thermolimosa IMO-1, Bellilinea caldifistulae GOMI-1, Leptolinea tardivitalis YMTK-2, Levilinea saccharolytica KIBI-1,Longilinea arvoryzae KOME-1, Previously Described as Members of the Anaerolineaceae (Chloroflexi).</title>
        <authorList>
            <person name="Sekiguchi Y."/>
            <person name="Ohashi A."/>
            <person name="Matsuura N."/>
            <person name="Tourlousse M.D."/>
        </authorList>
    </citation>
    <scope>NUCLEOTIDE SEQUENCE [LARGE SCALE GENOMIC DNA]</scope>
    <source>
        <strain evidence="2">KOME-1</strain>
    </source>
</reference>
<organism evidence="2">
    <name type="scientific">Longilinea arvoryzae</name>
    <dbReference type="NCBI Taxonomy" id="360412"/>
    <lineage>
        <taxon>Bacteria</taxon>
        <taxon>Bacillati</taxon>
        <taxon>Chloroflexota</taxon>
        <taxon>Anaerolineae</taxon>
        <taxon>Anaerolineales</taxon>
        <taxon>Anaerolineaceae</taxon>
        <taxon>Longilinea</taxon>
    </lineage>
</organism>
<keyword evidence="3" id="KW-1185">Reference proteome</keyword>
<proteinExistence type="predicted"/>
<evidence type="ECO:0000313" key="2">
    <source>
        <dbReference type="EMBL" id="GAP12445.1"/>
    </source>
</evidence>
<dbReference type="GO" id="GO:0008757">
    <property type="term" value="F:S-adenosylmethionine-dependent methyltransferase activity"/>
    <property type="evidence" value="ECO:0007669"/>
    <property type="project" value="InterPro"/>
</dbReference>
<dbReference type="Proteomes" id="UP000055060">
    <property type="component" value="Unassembled WGS sequence"/>
</dbReference>
<dbReference type="RefSeq" id="WP_075071870.1">
    <property type="nucleotide sequence ID" value="NZ_DF967972.1"/>
</dbReference>
<dbReference type="GO" id="GO:0032259">
    <property type="term" value="P:methylation"/>
    <property type="evidence" value="ECO:0007669"/>
    <property type="project" value="UniProtKB-KW"/>
</dbReference>
<gene>
    <name evidence="2" type="ORF">LARV_00180</name>
</gene>
<sequence>MPPTAVPFESRFYTFSQRSIVVPDFPAEGFILDVGGGGEGVIGRLKGRQVIAIDRLKSELEEAPDGPLKIVMDATRLQFLDDTFDTATLFYTPMFIPTQDLAAVLAEIFRVLRPGGRLWVWDALLPAKPAAAGAEQDIAVFPFTFELPGETVSTGFGAAWPSQTRDAACYRALTQAAGFRIVENHEDTGDFFLLAQKPA</sequence>
<evidence type="ECO:0000313" key="3">
    <source>
        <dbReference type="Proteomes" id="UP000055060"/>
    </source>
</evidence>
<dbReference type="SUPFAM" id="SSF53335">
    <property type="entry name" value="S-adenosyl-L-methionine-dependent methyltransferases"/>
    <property type="match status" value="1"/>
</dbReference>
<accession>A0A0S7BB69</accession>
<protein>
    <submittedName>
        <fullName evidence="2">Methylase</fullName>
    </submittedName>
</protein>
<dbReference type="Pfam" id="PF08241">
    <property type="entry name" value="Methyltransf_11"/>
    <property type="match status" value="1"/>
</dbReference>